<keyword evidence="1" id="KW-0812">Transmembrane</keyword>
<dbReference type="EMBL" id="NPDN01000004">
    <property type="protein sequence ID" value="PJZ25855.1"/>
    <property type="molecule type" value="Genomic_DNA"/>
</dbReference>
<accession>A0A2M9XDT8</accession>
<protein>
    <submittedName>
        <fullName evidence="2">Uncharacterized protein</fullName>
    </submittedName>
</protein>
<keyword evidence="1" id="KW-0472">Membrane</keyword>
<evidence type="ECO:0000313" key="3">
    <source>
        <dbReference type="Proteomes" id="UP000232196"/>
    </source>
</evidence>
<dbReference type="AlphaFoldDB" id="A0A2M9XDT8"/>
<dbReference type="RefSeq" id="WP_100706492.1">
    <property type="nucleotide sequence ID" value="NZ_NPDL01000001.1"/>
</dbReference>
<sequence length="175" mass="20599">MAKYPTFKILLTCGAAVILIVLGIFLYSFFRNRSDISVFTDRFEFKGLTQAQAEKFGIIGVPNGVSDYFIKRCGFRESWLVFSKYKVENSEFRKIILDRFKNHPGLNRRFDSYPSDWPENFDQGNCKPDWWVPCSKGFWAEISKDPDVVTHKDGFYLCESGKELRWFVFHFRNIL</sequence>
<feature type="transmembrane region" description="Helical" evidence="1">
    <location>
        <begin position="9"/>
        <end position="30"/>
    </location>
</feature>
<organism evidence="2 3">
    <name type="scientific">Leptospira hartskeerlii</name>
    <dbReference type="NCBI Taxonomy" id="2023177"/>
    <lineage>
        <taxon>Bacteria</taxon>
        <taxon>Pseudomonadati</taxon>
        <taxon>Spirochaetota</taxon>
        <taxon>Spirochaetia</taxon>
        <taxon>Leptospirales</taxon>
        <taxon>Leptospiraceae</taxon>
        <taxon>Leptospira</taxon>
    </lineage>
</organism>
<dbReference type="OrthoDB" id="325638at2"/>
<gene>
    <name evidence="2" type="ORF">CH357_09485</name>
</gene>
<keyword evidence="1" id="KW-1133">Transmembrane helix</keyword>
<name>A0A2M9XDT8_9LEPT</name>
<evidence type="ECO:0000256" key="1">
    <source>
        <dbReference type="SAM" id="Phobius"/>
    </source>
</evidence>
<comment type="caution">
    <text evidence="2">The sequence shown here is derived from an EMBL/GenBank/DDBJ whole genome shotgun (WGS) entry which is preliminary data.</text>
</comment>
<dbReference type="Proteomes" id="UP000232196">
    <property type="component" value="Unassembled WGS sequence"/>
</dbReference>
<keyword evidence="3" id="KW-1185">Reference proteome</keyword>
<evidence type="ECO:0000313" key="2">
    <source>
        <dbReference type="EMBL" id="PJZ25855.1"/>
    </source>
</evidence>
<proteinExistence type="predicted"/>
<reference evidence="2 3" key="1">
    <citation type="submission" date="2017-07" db="EMBL/GenBank/DDBJ databases">
        <title>Leptospira spp. isolated from tropical soils.</title>
        <authorList>
            <person name="Thibeaux R."/>
            <person name="Iraola G."/>
            <person name="Ferres I."/>
            <person name="Bierque E."/>
            <person name="Girault D."/>
            <person name="Soupe-Gilbert M.-E."/>
            <person name="Picardeau M."/>
            <person name="Goarant C."/>
        </authorList>
    </citation>
    <scope>NUCLEOTIDE SEQUENCE [LARGE SCALE GENOMIC DNA]</scope>
    <source>
        <strain evidence="2 3">MCA1-C-A1</strain>
    </source>
</reference>